<dbReference type="AlphaFoldDB" id="A0A418N4G8"/>
<reference evidence="1 3" key="1">
    <citation type="submission" date="2018-08" db="EMBL/GenBank/DDBJ databases">
        <title>Proposal of Muricauda 72 sp.nov. and Muricauda NH166 sp.nov., isolated from seawater.</title>
        <authorList>
            <person name="Cheng H."/>
            <person name="Wu Y.-H."/>
            <person name="Guo L.-L."/>
            <person name="Xu X.-W."/>
        </authorList>
    </citation>
    <scope>NUCLEOTIDE SEQUENCE [LARGE SCALE GENOMIC DNA]</scope>
    <source>
        <strain evidence="1 3">NH166</strain>
    </source>
</reference>
<evidence type="ECO:0000313" key="1">
    <source>
        <dbReference type="EMBL" id="RIV68706.1"/>
    </source>
</evidence>
<evidence type="ECO:0000313" key="4">
    <source>
        <dbReference type="Proteomes" id="UP000321528"/>
    </source>
</evidence>
<sequence>MIDFSCCEVNKAVKDLYSDNEVISIKPILKPINDSFANKLETVYYGKFSNPKDGQLVLYNGNEVGQADYILFNKVINPAYDFFQGYEVTLKNALLESSLIINFVPHESYGPSVDGHLLMLYNSPYMESFEMISNGYKMPFDFAKAGFSLIDEVHETIFLGLNGADPIKELNIVPADFLYDGNVWKIEVMLYDVD</sequence>
<proteinExistence type="predicted"/>
<dbReference type="EMBL" id="QXFJ01000030">
    <property type="protein sequence ID" value="RIV68706.1"/>
    <property type="molecule type" value="Genomic_DNA"/>
</dbReference>
<dbReference type="Proteomes" id="UP000284189">
    <property type="component" value="Unassembled WGS sequence"/>
</dbReference>
<reference evidence="2 4" key="2">
    <citation type="submission" date="2019-07" db="EMBL/GenBank/DDBJ databases">
        <title>Draft genome of two Muricauda strains isolated from deep sea.</title>
        <authorList>
            <person name="Sun C."/>
        </authorList>
    </citation>
    <scope>NUCLEOTIDE SEQUENCE [LARGE SCALE GENOMIC DNA]</scope>
    <source>
        <strain evidence="2 4">NH166</strain>
    </source>
</reference>
<dbReference type="OrthoDB" id="1423996at2"/>
<accession>A0A418N4G8</accession>
<dbReference type="RefSeq" id="WP_119641545.1">
    <property type="nucleotide sequence ID" value="NZ_QXFJ01000030.1"/>
</dbReference>
<evidence type="ECO:0000313" key="2">
    <source>
        <dbReference type="EMBL" id="TXK00405.1"/>
    </source>
</evidence>
<protein>
    <submittedName>
        <fullName evidence="1">Uncharacterized protein</fullName>
    </submittedName>
</protein>
<name>A0A418N4G8_9FLAO</name>
<dbReference type="EMBL" id="VNWL01000029">
    <property type="protein sequence ID" value="TXK00405.1"/>
    <property type="molecule type" value="Genomic_DNA"/>
</dbReference>
<dbReference type="Proteomes" id="UP000321528">
    <property type="component" value="Unassembled WGS sequence"/>
</dbReference>
<evidence type="ECO:0000313" key="3">
    <source>
        <dbReference type="Proteomes" id="UP000284189"/>
    </source>
</evidence>
<gene>
    <name evidence="1" type="ORF">D2U88_16080</name>
    <name evidence="2" type="ORF">FQ019_15900</name>
</gene>
<comment type="caution">
    <text evidence="1">The sequence shown here is derived from an EMBL/GenBank/DDBJ whole genome shotgun (WGS) entry which is preliminary data.</text>
</comment>
<organism evidence="1 3">
    <name type="scientific">Flagellimonas aequoris</name>
    <dbReference type="NCBI Taxonomy" id="2306997"/>
    <lineage>
        <taxon>Bacteria</taxon>
        <taxon>Pseudomonadati</taxon>
        <taxon>Bacteroidota</taxon>
        <taxon>Flavobacteriia</taxon>
        <taxon>Flavobacteriales</taxon>
        <taxon>Flavobacteriaceae</taxon>
        <taxon>Flagellimonas</taxon>
    </lineage>
</organism>
<keyword evidence="4" id="KW-1185">Reference proteome</keyword>